<name>A0A0L9UT55_PHAAN</name>
<accession>A0A0L9UT55</accession>
<reference evidence="2" key="1">
    <citation type="journal article" date="2015" name="Proc. Natl. Acad. Sci. U.S.A.">
        <title>Genome sequencing of adzuki bean (Vigna angularis) provides insight into high starch and low fat accumulation and domestication.</title>
        <authorList>
            <person name="Yang K."/>
            <person name="Tian Z."/>
            <person name="Chen C."/>
            <person name="Luo L."/>
            <person name="Zhao B."/>
            <person name="Wang Z."/>
            <person name="Yu L."/>
            <person name="Li Y."/>
            <person name="Sun Y."/>
            <person name="Li W."/>
            <person name="Chen Y."/>
            <person name="Li Y."/>
            <person name="Zhang Y."/>
            <person name="Ai D."/>
            <person name="Zhao J."/>
            <person name="Shang C."/>
            <person name="Ma Y."/>
            <person name="Wu B."/>
            <person name="Wang M."/>
            <person name="Gao L."/>
            <person name="Sun D."/>
            <person name="Zhang P."/>
            <person name="Guo F."/>
            <person name="Wang W."/>
            <person name="Li Y."/>
            <person name="Wang J."/>
            <person name="Varshney R.K."/>
            <person name="Wang J."/>
            <person name="Ling H.Q."/>
            <person name="Wan P."/>
        </authorList>
    </citation>
    <scope>NUCLEOTIDE SEQUENCE</scope>
    <source>
        <strain evidence="2">cv. Jingnong 6</strain>
    </source>
</reference>
<proteinExistence type="predicted"/>
<evidence type="ECO:0000313" key="1">
    <source>
        <dbReference type="EMBL" id="KOM45729.1"/>
    </source>
</evidence>
<gene>
    <name evidence="1" type="ORF">LR48_Vigan06g103500</name>
</gene>
<dbReference type="Gramene" id="KOM45729">
    <property type="protein sequence ID" value="KOM45729"/>
    <property type="gene ID" value="LR48_Vigan06g103500"/>
</dbReference>
<dbReference type="EMBL" id="CM003376">
    <property type="protein sequence ID" value="KOM45729.1"/>
    <property type="molecule type" value="Genomic_DNA"/>
</dbReference>
<dbReference type="AlphaFoldDB" id="A0A0L9UT55"/>
<sequence length="57" mass="6451">MSVELVNCCYGDRGNSRFILGVSEEVFGRGSSSFVKYSEEVFTLCEDSKEVQISDWM</sequence>
<evidence type="ECO:0000313" key="2">
    <source>
        <dbReference type="Proteomes" id="UP000053144"/>
    </source>
</evidence>
<dbReference type="Proteomes" id="UP000053144">
    <property type="component" value="Chromosome 6"/>
</dbReference>
<organism evidence="1 2">
    <name type="scientific">Phaseolus angularis</name>
    <name type="common">Azuki bean</name>
    <name type="synonym">Vigna angularis</name>
    <dbReference type="NCBI Taxonomy" id="3914"/>
    <lineage>
        <taxon>Eukaryota</taxon>
        <taxon>Viridiplantae</taxon>
        <taxon>Streptophyta</taxon>
        <taxon>Embryophyta</taxon>
        <taxon>Tracheophyta</taxon>
        <taxon>Spermatophyta</taxon>
        <taxon>Magnoliopsida</taxon>
        <taxon>eudicotyledons</taxon>
        <taxon>Gunneridae</taxon>
        <taxon>Pentapetalae</taxon>
        <taxon>rosids</taxon>
        <taxon>fabids</taxon>
        <taxon>Fabales</taxon>
        <taxon>Fabaceae</taxon>
        <taxon>Papilionoideae</taxon>
        <taxon>50 kb inversion clade</taxon>
        <taxon>NPAAA clade</taxon>
        <taxon>indigoferoid/millettioid clade</taxon>
        <taxon>Phaseoleae</taxon>
        <taxon>Vigna</taxon>
    </lineage>
</organism>
<protein>
    <submittedName>
        <fullName evidence="1">Uncharacterized protein</fullName>
    </submittedName>
</protein>